<dbReference type="RefSeq" id="XP_033391708.1">
    <property type="nucleotide sequence ID" value="XM_033541436.1"/>
</dbReference>
<dbReference type="SUPFAM" id="SSF54427">
    <property type="entry name" value="NTF2-like"/>
    <property type="match status" value="1"/>
</dbReference>
<dbReference type="Pfam" id="PF13577">
    <property type="entry name" value="SnoaL_4"/>
    <property type="match status" value="1"/>
</dbReference>
<accession>A0A6A6AW99</accession>
<keyword evidence="3" id="KW-1185">Reference proteome</keyword>
<organism evidence="2 3">
    <name type="scientific">Aplosporella prunicola CBS 121167</name>
    <dbReference type="NCBI Taxonomy" id="1176127"/>
    <lineage>
        <taxon>Eukaryota</taxon>
        <taxon>Fungi</taxon>
        <taxon>Dikarya</taxon>
        <taxon>Ascomycota</taxon>
        <taxon>Pezizomycotina</taxon>
        <taxon>Dothideomycetes</taxon>
        <taxon>Dothideomycetes incertae sedis</taxon>
        <taxon>Botryosphaeriales</taxon>
        <taxon>Aplosporellaceae</taxon>
        <taxon>Aplosporella</taxon>
    </lineage>
</organism>
<dbReference type="OrthoDB" id="2148716at2759"/>
<gene>
    <name evidence="2" type="ORF">K452DRAFT_292754</name>
</gene>
<dbReference type="Proteomes" id="UP000799438">
    <property type="component" value="Unassembled WGS sequence"/>
</dbReference>
<reference evidence="2" key="1">
    <citation type="journal article" date="2020" name="Stud. Mycol.">
        <title>101 Dothideomycetes genomes: a test case for predicting lifestyles and emergence of pathogens.</title>
        <authorList>
            <person name="Haridas S."/>
            <person name="Albert R."/>
            <person name="Binder M."/>
            <person name="Bloem J."/>
            <person name="Labutti K."/>
            <person name="Salamov A."/>
            <person name="Andreopoulos B."/>
            <person name="Baker S."/>
            <person name="Barry K."/>
            <person name="Bills G."/>
            <person name="Bluhm B."/>
            <person name="Cannon C."/>
            <person name="Castanera R."/>
            <person name="Culley D."/>
            <person name="Daum C."/>
            <person name="Ezra D."/>
            <person name="Gonzalez J."/>
            <person name="Henrissat B."/>
            <person name="Kuo A."/>
            <person name="Liang C."/>
            <person name="Lipzen A."/>
            <person name="Lutzoni F."/>
            <person name="Magnuson J."/>
            <person name="Mondo S."/>
            <person name="Nolan M."/>
            <person name="Ohm R."/>
            <person name="Pangilinan J."/>
            <person name="Park H.-J."/>
            <person name="Ramirez L."/>
            <person name="Alfaro M."/>
            <person name="Sun H."/>
            <person name="Tritt A."/>
            <person name="Yoshinaga Y."/>
            <person name="Zwiers L.-H."/>
            <person name="Turgeon B."/>
            <person name="Goodwin S."/>
            <person name="Spatafora J."/>
            <person name="Crous P."/>
            <person name="Grigoriev I."/>
        </authorList>
    </citation>
    <scope>NUCLEOTIDE SEQUENCE</scope>
    <source>
        <strain evidence="2">CBS 121167</strain>
    </source>
</reference>
<feature type="domain" description="SnoaL-like" evidence="1">
    <location>
        <begin position="16"/>
        <end position="136"/>
    </location>
</feature>
<dbReference type="GeneID" id="54298932"/>
<dbReference type="EMBL" id="ML995539">
    <property type="protein sequence ID" value="KAF2135990.1"/>
    <property type="molecule type" value="Genomic_DNA"/>
</dbReference>
<name>A0A6A6AW99_9PEZI</name>
<dbReference type="InterPro" id="IPR037401">
    <property type="entry name" value="SnoaL-like"/>
</dbReference>
<dbReference type="Gene3D" id="3.10.450.50">
    <property type="match status" value="1"/>
</dbReference>
<dbReference type="AlphaFoldDB" id="A0A6A6AW99"/>
<evidence type="ECO:0000313" key="2">
    <source>
        <dbReference type="EMBL" id="KAF2135990.1"/>
    </source>
</evidence>
<proteinExistence type="predicted"/>
<evidence type="ECO:0000259" key="1">
    <source>
        <dbReference type="Pfam" id="PF13577"/>
    </source>
</evidence>
<sequence length="161" mass="17705">MASITLLPAVLSPAPTDREAIADTIHRFAQGIDHNDAPVFDSAFTSDATLCVNGPTYKGLPAIRENCFDVINKMDTLHQVTNIRINIAEDGVKASMTAYCLSQHFRSGMGMMPGQERLLAGTTYSADLVKDGSSWLWKFEKLVLKSTWAEGNWDVILEAQK</sequence>
<evidence type="ECO:0000313" key="3">
    <source>
        <dbReference type="Proteomes" id="UP000799438"/>
    </source>
</evidence>
<protein>
    <recommendedName>
        <fullName evidence="1">SnoaL-like domain-containing protein</fullName>
    </recommendedName>
</protein>
<dbReference type="InterPro" id="IPR032710">
    <property type="entry name" value="NTF2-like_dom_sf"/>
</dbReference>